<protein>
    <submittedName>
        <fullName evidence="2">DHH family phosphoesterase</fullName>
    </submittedName>
</protein>
<dbReference type="RefSeq" id="WP_194539244.1">
    <property type="nucleotide sequence ID" value="NZ_JACEFB010000013.1"/>
</dbReference>
<dbReference type="AlphaFoldDB" id="A0A7V8VG80"/>
<comment type="caution">
    <text evidence="2">The sequence shown here is derived from an EMBL/GenBank/DDBJ whole genome shotgun (WGS) entry which is preliminary data.</text>
</comment>
<dbReference type="InterPro" id="IPR051319">
    <property type="entry name" value="Oligoribo/pAp-PDE_c-di-AMP_PDE"/>
</dbReference>
<dbReference type="InterPro" id="IPR001667">
    <property type="entry name" value="DDH_dom"/>
</dbReference>
<proteinExistence type="predicted"/>
<keyword evidence="3" id="KW-1185">Reference proteome</keyword>
<organism evidence="2 3">
    <name type="scientific">Thermogemmata fonticola</name>
    <dbReference type="NCBI Taxonomy" id="2755323"/>
    <lineage>
        <taxon>Bacteria</taxon>
        <taxon>Pseudomonadati</taxon>
        <taxon>Planctomycetota</taxon>
        <taxon>Planctomycetia</taxon>
        <taxon>Gemmatales</taxon>
        <taxon>Gemmataceae</taxon>
        <taxon>Thermogemmata</taxon>
    </lineage>
</organism>
<gene>
    <name evidence="2" type="ORF">H0921_14600</name>
</gene>
<evidence type="ECO:0000313" key="3">
    <source>
        <dbReference type="Proteomes" id="UP000542342"/>
    </source>
</evidence>
<name>A0A7V8VG80_9BACT</name>
<evidence type="ECO:0000259" key="1">
    <source>
        <dbReference type="Pfam" id="PF01368"/>
    </source>
</evidence>
<dbReference type="SUPFAM" id="SSF64182">
    <property type="entry name" value="DHH phosphoesterases"/>
    <property type="match status" value="1"/>
</dbReference>
<dbReference type="InterPro" id="IPR038763">
    <property type="entry name" value="DHH_sf"/>
</dbReference>
<feature type="domain" description="DDH" evidence="1">
    <location>
        <begin position="34"/>
        <end position="178"/>
    </location>
</feature>
<dbReference type="PANTHER" id="PTHR47618:SF1">
    <property type="entry name" value="BIFUNCTIONAL OLIGORIBONUCLEASE AND PAP PHOSPHATASE NRNA"/>
    <property type="match status" value="1"/>
</dbReference>
<dbReference type="EMBL" id="JACEFB010000013">
    <property type="protein sequence ID" value="MBA2227386.1"/>
    <property type="molecule type" value="Genomic_DNA"/>
</dbReference>
<dbReference type="Proteomes" id="UP000542342">
    <property type="component" value="Unassembled WGS sequence"/>
</dbReference>
<dbReference type="Gene3D" id="3.90.1640.10">
    <property type="entry name" value="inorganic pyrophosphatase (n-terminal core)"/>
    <property type="match status" value="1"/>
</dbReference>
<reference evidence="2 3" key="1">
    <citation type="submission" date="2020-07" db="EMBL/GenBank/DDBJ databases">
        <title>Thermogemmata thermophila gen. nov., sp. nov., a novel moderate thermophilic planctomycete from a Kamchatka hot spring.</title>
        <authorList>
            <person name="Elcheninov A.G."/>
            <person name="Podosokorskaya O.A."/>
            <person name="Kovaleva O.L."/>
            <person name="Novikov A."/>
            <person name="Bonch-Osmolovskaya E.A."/>
            <person name="Toshchakov S.V."/>
            <person name="Kublanov I.V."/>
        </authorList>
    </citation>
    <scope>NUCLEOTIDE SEQUENCE [LARGE SCALE GENOMIC DNA]</scope>
    <source>
        <strain evidence="2 3">2918</strain>
    </source>
</reference>
<sequence length="363" mass="40351">MARRSADPDCNGRCGSGLRRSDRFLQGLHAAKRVIFVSHIHPDPDSLGSMLGLAHLVQHRLGKPTVMTRDGPIARPENRAMVEVLKLDLKPIESIDWREEDAVVMVDSQPNTGRHSQPYTQRLYAVIDHHDTPGDLTGVPFVDIRSSHGATCTVVTRYLIEQQAPIPERVATALLYGIETEMTGYPREAGPADDEALLFLYPLADKDRIAQIRNARLPQSHFGCLLQALQSSFIYDRLIISWVDEMPHPEHAAEIVDFMIRFDQVDWAVCGGVCGQKFVLSLRAAIENAHAGELLQQVVGDMGRAGGHDRRAGGCIPLTSTAPSTIDELQARLRRRFLKALGIEECRGQRLVPLRNILQNLQS</sequence>
<accession>A0A7V8VG80</accession>
<dbReference type="PANTHER" id="PTHR47618">
    <property type="entry name" value="BIFUNCTIONAL OLIGORIBONUCLEASE AND PAP PHOSPHATASE NRNA"/>
    <property type="match status" value="1"/>
</dbReference>
<evidence type="ECO:0000313" key="2">
    <source>
        <dbReference type="EMBL" id="MBA2227386.1"/>
    </source>
</evidence>
<dbReference type="Pfam" id="PF01368">
    <property type="entry name" value="DHH"/>
    <property type="match status" value="1"/>
</dbReference>